<proteinExistence type="predicted"/>
<dbReference type="AlphaFoldDB" id="A0A2N5S8S9"/>
<sequence length="77" mass="8749">MNFGIFKSTDYIFYNCPNLKQVAWRDAHSSKPNLILISMDGSSLTCLHYALCVVIHLPSCPNDFWLEKKDSHSALCV</sequence>
<reference evidence="4 5" key="1">
    <citation type="submission" date="2017-11" db="EMBL/GenBank/DDBJ databases">
        <title>De novo assembly and phasing of dikaryotic genomes from two isolates of Puccinia coronata f. sp. avenae, the causal agent of oat crown rust.</title>
        <authorList>
            <person name="Miller M.E."/>
            <person name="Zhang Y."/>
            <person name="Omidvar V."/>
            <person name="Sperschneider J."/>
            <person name="Schwessinger B."/>
            <person name="Raley C."/>
            <person name="Palmer J.M."/>
            <person name="Garnica D."/>
            <person name="Upadhyaya N."/>
            <person name="Rathjen J."/>
            <person name="Taylor J.M."/>
            <person name="Park R.F."/>
            <person name="Dodds P.N."/>
            <person name="Hirsch C.D."/>
            <person name="Kianian S.F."/>
            <person name="Figueroa M."/>
        </authorList>
    </citation>
    <scope>NUCLEOTIDE SEQUENCE [LARGE SCALE GENOMIC DNA]</scope>
    <source>
        <strain evidence="1">12NC29</strain>
        <strain evidence="2">12SD80</strain>
    </source>
</reference>
<dbReference type="Proteomes" id="UP000235388">
    <property type="component" value="Unassembled WGS sequence"/>
</dbReference>
<accession>A0A2N5S8S9</accession>
<name>A0A2N5S8S9_9BASI</name>
<evidence type="ECO:0000313" key="2">
    <source>
        <dbReference type="EMBL" id="PLW19233.1"/>
    </source>
</evidence>
<dbReference type="EMBL" id="PGCI01000290">
    <property type="protein sequence ID" value="PLW30662.1"/>
    <property type="molecule type" value="Genomic_DNA"/>
</dbReference>
<evidence type="ECO:0000313" key="1">
    <source>
        <dbReference type="EMBL" id="PLW09644.1"/>
    </source>
</evidence>
<dbReference type="EMBL" id="PGCI01000718">
    <property type="protein sequence ID" value="PLW19233.1"/>
    <property type="molecule type" value="Genomic_DNA"/>
</dbReference>
<keyword evidence="4" id="KW-1185">Reference proteome</keyword>
<dbReference type="Proteomes" id="UP000235392">
    <property type="component" value="Unassembled WGS sequence"/>
</dbReference>
<protein>
    <submittedName>
        <fullName evidence="1">Uncharacterized protein</fullName>
    </submittedName>
</protein>
<evidence type="ECO:0000313" key="3">
    <source>
        <dbReference type="EMBL" id="PLW30662.1"/>
    </source>
</evidence>
<comment type="caution">
    <text evidence="1">The sequence shown here is derived from an EMBL/GenBank/DDBJ whole genome shotgun (WGS) entry which is preliminary data.</text>
</comment>
<gene>
    <name evidence="1" type="ORF">PCANC_24451</name>
    <name evidence="3" type="ORF">PCASD_15143</name>
    <name evidence="2" type="ORF">PCASD_16606</name>
</gene>
<organism evidence="1 4">
    <name type="scientific">Puccinia coronata f. sp. avenae</name>
    <dbReference type="NCBI Taxonomy" id="200324"/>
    <lineage>
        <taxon>Eukaryota</taxon>
        <taxon>Fungi</taxon>
        <taxon>Dikarya</taxon>
        <taxon>Basidiomycota</taxon>
        <taxon>Pucciniomycotina</taxon>
        <taxon>Pucciniomycetes</taxon>
        <taxon>Pucciniales</taxon>
        <taxon>Pucciniaceae</taxon>
        <taxon>Puccinia</taxon>
    </lineage>
</organism>
<dbReference type="EMBL" id="PGCJ01001095">
    <property type="protein sequence ID" value="PLW09644.1"/>
    <property type="molecule type" value="Genomic_DNA"/>
</dbReference>
<evidence type="ECO:0000313" key="5">
    <source>
        <dbReference type="Proteomes" id="UP000235392"/>
    </source>
</evidence>
<evidence type="ECO:0000313" key="4">
    <source>
        <dbReference type="Proteomes" id="UP000235388"/>
    </source>
</evidence>